<dbReference type="PATRIC" id="fig|487521.10.peg.974"/>
<proteinExistence type="predicted"/>
<gene>
    <name evidence="2" type="ordered locus">OCU_09710</name>
</gene>
<organism evidence="2 3">
    <name type="scientific">Mycobacterium intracellulare (strain ATCC 13950 / DSM 43223 / JCM 6384 / NCTC 13025 / 3600)</name>
    <dbReference type="NCBI Taxonomy" id="487521"/>
    <lineage>
        <taxon>Bacteria</taxon>
        <taxon>Bacillati</taxon>
        <taxon>Actinomycetota</taxon>
        <taxon>Actinomycetes</taxon>
        <taxon>Mycobacteriales</taxon>
        <taxon>Mycobacteriaceae</taxon>
        <taxon>Mycobacterium</taxon>
        <taxon>Mycobacterium avium complex (MAC)</taxon>
    </lineage>
</organism>
<dbReference type="KEGG" id="mia:OCU_09710"/>
<reference evidence="2 3" key="1">
    <citation type="journal article" date="2012" name="J. Bacteriol.">
        <title>Complete genome sequence of Mycobacterium intracellulare strain ATCC 13950T.</title>
        <authorList>
            <person name="Kim B.J."/>
            <person name="Choi B.S."/>
            <person name="Lim J.S."/>
            <person name="Choi I.Y."/>
            <person name="Lee J.H."/>
            <person name="Chun J."/>
            <person name="Kook Y.H."/>
            <person name="Kim B.J."/>
        </authorList>
    </citation>
    <scope>NUCLEOTIDE SEQUENCE [LARGE SCALE GENOMIC DNA]</scope>
    <source>
        <strain evidence="3">ATCC 13950 / DSM 43223 / JCM 6384 / NCTC 13025 / 3600</strain>
    </source>
</reference>
<dbReference type="EMBL" id="CP003322">
    <property type="protein sequence ID" value="AFC42191.1"/>
    <property type="molecule type" value="Genomic_DNA"/>
</dbReference>
<feature type="region of interest" description="Disordered" evidence="1">
    <location>
        <begin position="1"/>
        <end position="42"/>
    </location>
</feature>
<dbReference type="RefSeq" id="WP_014379292.1">
    <property type="nucleotide sequence ID" value="NZ_CP076382.2"/>
</dbReference>
<name>H8ITN6_MYCIA</name>
<evidence type="ECO:0000256" key="1">
    <source>
        <dbReference type="SAM" id="MobiDB-lite"/>
    </source>
</evidence>
<dbReference type="AlphaFoldDB" id="H8ITN6"/>
<dbReference type="HOGENOM" id="CLU_3254338_0_0_11"/>
<accession>H8ITN6</accession>
<evidence type="ECO:0000313" key="2">
    <source>
        <dbReference type="EMBL" id="AFC42191.1"/>
    </source>
</evidence>
<evidence type="ECO:0000313" key="3">
    <source>
        <dbReference type="Proteomes" id="UP000008004"/>
    </source>
</evidence>
<sequence>MTRPSGFEAEFGSRTQESTDGLDSNAYEHEQWLRENVPPHHR</sequence>
<feature type="compositionally biased region" description="Polar residues" evidence="1">
    <location>
        <begin position="13"/>
        <end position="22"/>
    </location>
</feature>
<dbReference type="Proteomes" id="UP000008004">
    <property type="component" value="Chromosome"/>
</dbReference>
<protein>
    <submittedName>
        <fullName evidence="2">Uncharacterized protein</fullName>
    </submittedName>
</protein>